<name>A0AAV4WEZ8_CAEEX</name>
<feature type="non-terminal residue" evidence="1">
    <location>
        <position position="1"/>
    </location>
</feature>
<proteinExistence type="predicted"/>
<dbReference type="EMBL" id="BPLR01016112">
    <property type="protein sequence ID" value="GIY81370.1"/>
    <property type="molecule type" value="Genomic_DNA"/>
</dbReference>
<evidence type="ECO:0000313" key="1">
    <source>
        <dbReference type="EMBL" id="GIY81370.1"/>
    </source>
</evidence>
<evidence type="ECO:0000313" key="2">
    <source>
        <dbReference type="Proteomes" id="UP001054945"/>
    </source>
</evidence>
<dbReference type="Proteomes" id="UP001054945">
    <property type="component" value="Unassembled WGS sequence"/>
</dbReference>
<gene>
    <name evidence="1" type="ORF">CEXT_198901</name>
</gene>
<dbReference type="AlphaFoldDB" id="A0AAV4WEZ8"/>
<reference evidence="1 2" key="1">
    <citation type="submission" date="2021-06" db="EMBL/GenBank/DDBJ databases">
        <title>Caerostris extrusa draft genome.</title>
        <authorList>
            <person name="Kono N."/>
            <person name="Arakawa K."/>
        </authorList>
    </citation>
    <scope>NUCLEOTIDE SEQUENCE [LARGE SCALE GENOMIC DNA]</scope>
</reference>
<sequence length="113" mass="12253">NAIKNKEDVVSNGLTVVIKEEPIEVDPEPLKVKNIKKDIGDTVPVEHPVVIKVERMNFDPEPSADIVIKDEFVVCSEDDTASSADVPPSTEPTFHLTLSVACLGSGRKPCSDQ</sequence>
<organism evidence="1 2">
    <name type="scientific">Caerostris extrusa</name>
    <name type="common">Bark spider</name>
    <name type="synonym">Caerostris bankana</name>
    <dbReference type="NCBI Taxonomy" id="172846"/>
    <lineage>
        <taxon>Eukaryota</taxon>
        <taxon>Metazoa</taxon>
        <taxon>Ecdysozoa</taxon>
        <taxon>Arthropoda</taxon>
        <taxon>Chelicerata</taxon>
        <taxon>Arachnida</taxon>
        <taxon>Araneae</taxon>
        <taxon>Araneomorphae</taxon>
        <taxon>Entelegynae</taxon>
        <taxon>Araneoidea</taxon>
        <taxon>Araneidae</taxon>
        <taxon>Caerostris</taxon>
    </lineage>
</organism>
<protein>
    <submittedName>
        <fullName evidence="1">Uncharacterized protein</fullName>
    </submittedName>
</protein>
<accession>A0AAV4WEZ8</accession>
<keyword evidence="2" id="KW-1185">Reference proteome</keyword>
<comment type="caution">
    <text evidence="1">The sequence shown here is derived from an EMBL/GenBank/DDBJ whole genome shotgun (WGS) entry which is preliminary data.</text>
</comment>